<evidence type="ECO:0000313" key="1">
    <source>
        <dbReference type="EMBL" id="KKW92976.1"/>
    </source>
</evidence>
<keyword evidence="2" id="KW-1185">Reference proteome</keyword>
<organism evidence="1 2">
    <name type="scientific">Sphingobium chungbukense</name>
    <dbReference type="NCBI Taxonomy" id="56193"/>
    <lineage>
        <taxon>Bacteria</taxon>
        <taxon>Pseudomonadati</taxon>
        <taxon>Pseudomonadota</taxon>
        <taxon>Alphaproteobacteria</taxon>
        <taxon>Sphingomonadales</taxon>
        <taxon>Sphingomonadaceae</taxon>
        <taxon>Sphingobium</taxon>
    </lineage>
</organism>
<proteinExistence type="predicted"/>
<sequence length="66" mass="6864">MIDSGTSTYAIDNVATSITIGSDLRNGAVEGAGFNGYFDEVRITAGVARYADDAGFSPPTEAFPRS</sequence>
<dbReference type="AlphaFoldDB" id="A0A0M3AVQ0"/>
<reference evidence="1 2" key="1">
    <citation type="submission" date="2015-04" db="EMBL/GenBank/DDBJ databases">
        <title>Genome sequence of aromatic hydrocarbons-degrading Sphingobium chungbukense DJ77.</title>
        <authorList>
            <person name="Kim Y.-C."/>
            <person name="Chae J.-C."/>
        </authorList>
    </citation>
    <scope>NUCLEOTIDE SEQUENCE [LARGE SCALE GENOMIC DNA]</scope>
    <source>
        <strain evidence="1 2">DJ77</strain>
    </source>
</reference>
<dbReference type="Proteomes" id="UP000033874">
    <property type="component" value="Unassembled WGS sequence"/>
</dbReference>
<dbReference type="EMBL" id="LBIC01000003">
    <property type="protein sequence ID" value="KKW92976.1"/>
    <property type="molecule type" value="Genomic_DNA"/>
</dbReference>
<protein>
    <submittedName>
        <fullName evidence="1">Uncharacterized protein</fullName>
    </submittedName>
</protein>
<accession>A0A0M3AVQ0</accession>
<dbReference type="PATRIC" id="fig|56193.3.peg.1831"/>
<evidence type="ECO:0000313" key="2">
    <source>
        <dbReference type="Proteomes" id="UP000033874"/>
    </source>
</evidence>
<comment type="caution">
    <text evidence="1">The sequence shown here is derived from an EMBL/GenBank/DDBJ whole genome shotgun (WGS) entry which is preliminary data.</text>
</comment>
<name>A0A0M3AVQ0_9SPHN</name>
<gene>
    <name evidence="1" type="ORF">YP76_08850</name>
</gene>